<dbReference type="CDD" id="cd02966">
    <property type="entry name" value="TlpA_like_family"/>
    <property type="match status" value="1"/>
</dbReference>
<name>A0A4R6QDJ5_9FLAO</name>
<dbReference type="GO" id="GO:0016491">
    <property type="term" value="F:oxidoreductase activity"/>
    <property type="evidence" value="ECO:0007669"/>
    <property type="project" value="InterPro"/>
</dbReference>
<keyword evidence="3" id="KW-1015">Disulfide bond</keyword>
<sequence length="408" mass="45549">MFQYKLNTFADEKNNDLKKMKKIILLLAITLIAVSCNSLSEGEYSITGTIKGLPNGIVYLEKPDENGMSAKAVDTVKIIDGKFEIKGNSTEPEMYFLQVEKVNGKVAFILEEGEISVEVDKDSIFKSKIGGTYSNDEFYSFNQKSNEIQKSSQKKIMDFQMKNMAKMKEAQEKNDTVAINSLRKEYKGLQKNMTDFLFGYPKDHPKSYISMLIIQSMIGNPEHKIEDVEIKFNALDKKLKETKVGKKIAEKIKEIKNASKAIPTTSGINVGAVAPDFSAKNPQGKIVSLKSSLGKVTIIDFWASWCGPCRAENPNVVALYNELHTKGLNIIGVSLDKDAAKWKEAIAKDGLTWTQISNLKEFNDPIAKQYGITQIPTTYILDSKGTIVAKDLRGKELKSKVLELLNSK</sequence>
<dbReference type="PANTHER" id="PTHR42852:SF6">
    <property type="entry name" value="THIOL:DISULFIDE INTERCHANGE PROTEIN DSBE"/>
    <property type="match status" value="1"/>
</dbReference>
<dbReference type="InterPro" id="IPR013766">
    <property type="entry name" value="Thioredoxin_domain"/>
</dbReference>
<organism evidence="6 7">
    <name type="scientific">Flavobacterium dankookense</name>
    <dbReference type="NCBI Taxonomy" id="706186"/>
    <lineage>
        <taxon>Bacteria</taxon>
        <taxon>Pseudomonadati</taxon>
        <taxon>Bacteroidota</taxon>
        <taxon>Flavobacteriia</taxon>
        <taxon>Flavobacteriales</taxon>
        <taxon>Flavobacteriaceae</taxon>
        <taxon>Flavobacterium</taxon>
    </lineage>
</organism>
<comment type="caution">
    <text evidence="6">The sequence shown here is derived from an EMBL/GenBank/DDBJ whole genome shotgun (WGS) entry which is preliminary data.</text>
</comment>
<dbReference type="InterPro" id="IPR000866">
    <property type="entry name" value="AhpC/TSA"/>
</dbReference>
<reference evidence="6 7" key="1">
    <citation type="submission" date="2019-03" db="EMBL/GenBank/DDBJ databases">
        <title>Genomic Encyclopedia of Archaeal and Bacterial Type Strains, Phase II (KMG-II): from individual species to whole genera.</title>
        <authorList>
            <person name="Goeker M."/>
        </authorList>
    </citation>
    <scope>NUCLEOTIDE SEQUENCE [LARGE SCALE GENOMIC DNA]</scope>
    <source>
        <strain evidence="6 7">DSM 25687</strain>
    </source>
</reference>
<evidence type="ECO:0000313" key="7">
    <source>
        <dbReference type="Proteomes" id="UP000295260"/>
    </source>
</evidence>
<comment type="subcellular location">
    <subcellularLocation>
        <location evidence="1">Cell envelope</location>
    </subcellularLocation>
</comment>
<dbReference type="Pfam" id="PF00578">
    <property type="entry name" value="AhpC-TSA"/>
    <property type="match status" value="1"/>
</dbReference>
<dbReference type="PROSITE" id="PS51352">
    <property type="entry name" value="THIOREDOXIN_2"/>
    <property type="match status" value="1"/>
</dbReference>
<dbReference type="AlphaFoldDB" id="A0A4R6QDJ5"/>
<accession>A0A4R6QDJ5</accession>
<protein>
    <submittedName>
        <fullName evidence="6">Peroxiredoxin</fullName>
    </submittedName>
</protein>
<dbReference type="Pfam" id="PF14289">
    <property type="entry name" value="DUF4369"/>
    <property type="match status" value="1"/>
</dbReference>
<dbReference type="Proteomes" id="UP000295260">
    <property type="component" value="Unassembled WGS sequence"/>
</dbReference>
<dbReference type="SUPFAM" id="SSF52833">
    <property type="entry name" value="Thioredoxin-like"/>
    <property type="match status" value="1"/>
</dbReference>
<dbReference type="GO" id="GO:0030313">
    <property type="term" value="C:cell envelope"/>
    <property type="evidence" value="ECO:0007669"/>
    <property type="project" value="UniProtKB-SubCell"/>
</dbReference>
<gene>
    <name evidence="6" type="ORF">BC748_1752</name>
</gene>
<feature type="domain" description="Thioredoxin" evidence="5">
    <location>
        <begin position="268"/>
        <end position="408"/>
    </location>
</feature>
<evidence type="ECO:0000259" key="5">
    <source>
        <dbReference type="PROSITE" id="PS51352"/>
    </source>
</evidence>
<dbReference type="PANTHER" id="PTHR42852">
    <property type="entry name" value="THIOL:DISULFIDE INTERCHANGE PROTEIN DSBE"/>
    <property type="match status" value="1"/>
</dbReference>
<keyword evidence="7" id="KW-1185">Reference proteome</keyword>
<dbReference type="InterPro" id="IPR025380">
    <property type="entry name" value="DUF4369"/>
</dbReference>
<evidence type="ECO:0000256" key="4">
    <source>
        <dbReference type="ARBA" id="ARBA00023284"/>
    </source>
</evidence>
<keyword evidence="4" id="KW-0676">Redox-active center</keyword>
<dbReference type="GO" id="GO:0017004">
    <property type="term" value="P:cytochrome complex assembly"/>
    <property type="evidence" value="ECO:0007669"/>
    <property type="project" value="UniProtKB-KW"/>
</dbReference>
<evidence type="ECO:0000256" key="2">
    <source>
        <dbReference type="ARBA" id="ARBA00022748"/>
    </source>
</evidence>
<dbReference type="PROSITE" id="PS00194">
    <property type="entry name" value="THIOREDOXIN_1"/>
    <property type="match status" value="1"/>
</dbReference>
<keyword evidence="2" id="KW-0201">Cytochrome c-type biogenesis</keyword>
<dbReference type="EMBL" id="SNXR01000013">
    <property type="protein sequence ID" value="TDP59499.1"/>
    <property type="molecule type" value="Genomic_DNA"/>
</dbReference>
<evidence type="ECO:0000256" key="3">
    <source>
        <dbReference type="ARBA" id="ARBA00023157"/>
    </source>
</evidence>
<proteinExistence type="predicted"/>
<dbReference type="InterPro" id="IPR050553">
    <property type="entry name" value="Thioredoxin_ResA/DsbE_sf"/>
</dbReference>
<dbReference type="InterPro" id="IPR036249">
    <property type="entry name" value="Thioredoxin-like_sf"/>
</dbReference>
<evidence type="ECO:0000256" key="1">
    <source>
        <dbReference type="ARBA" id="ARBA00004196"/>
    </source>
</evidence>
<dbReference type="GO" id="GO:0016209">
    <property type="term" value="F:antioxidant activity"/>
    <property type="evidence" value="ECO:0007669"/>
    <property type="project" value="InterPro"/>
</dbReference>
<dbReference type="InterPro" id="IPR017937">
    <property type="entry name" value="Thioredoxin_CS"/>
</dbReference>
<dbReference type="Gene3D" id="3.40.30.10">
    <property type="entry name" value="Glutaredoxin"/>
    <property type="match status" value="1"/>
</dbReference>
<evidence type="ECO:0000313" key="6">
    <source>
        <dbReference type="EMBL" id="TDP59499.1"/>
    </source>
</evidence>